<dbReference type="Proteomes" id="UP000006591">
    <property type="component" value="Chromosome 1"/>
</dbReference>
<evidence type="ECO:0000313" key="2">
    <source>
        <dbReference type="EnsemblPlants" id="ONIVA01G37740.6"/>
    </source>
</evidence>
<organism evidence="2">
    <name type="scientific">Oryza nivara</name>
    <name type="common">Indian wild rice</name>
    <name type="synonym">Oryza sativa f. spontanea</name>
    <dbReference type="NCBI Taxonomy" id="4536"/>
    <lineage>
        <taxon>Eukaryota</taxon>
        <taxon>Viridiplantae</taxon>
        <taxon>Streptophyta</taxon>
        <taxon>Embryophyta</taxon>
        <taxon>Tracheophyta</taxon>
        <taxon>Spermatophyta</taxon>
        <taxon>Magnoliopsida</taxon>
        <taxon>Liliopsida</taxon>
        <taxon>Poales</taxon>
        <taxon>Poaceae</taxon>
        <taxon>BOP clade</taxon>
        <taxon>Oryzoideae</taxon>
        <taxon>Oryzeae</taxon>
        <taxon>Oryzinae</taxon>
        <taxon>Oryza</taxon>
    </lineage>
</organism>
<evidence type="ECO:0000313" key="3">
    <source>
        <dbReference type="Proteomes" id="UP000006591"/>
    </source>
</evidence>
<proteinExistence type="predicted"/>
<protein>
    <submittedName>
        <fullName evidence="2">Uncharacterized protein</fullName>
    </submittedName>
</protein>
<reference evidence="2" key="2">
    <citation type="submission" date="2018-04" db="EMBL/GenBank/DDBJ databases">
        <title>OnivRS2 (Oryza nivara Reference Sequence Version 2).</title>
        <authorList>
            <person name="Zhang J."/>
            <person name="Kudrna D."/>
            <person name="Lee S."/>
            <person name="Talag J."/>
            <person name="Rajasekar S."/>
            <person name="Welchert J."/>
            <person name="Hsing Y.-I."/>
            <person name="Wing R.A."/>
        </authorList>
    </citation>
    <scope>NUCLEOTIDE SEQUENCE [LARGE SCALE GENOMIC DNA]</scope>
</reference>
<sequence>MVPLHRGAAKERLGKMAGTGAEVARDGDSVRAWKLASSHRPCGAMAVAHGRGKSSTGPSDLRLNRSRRRLSAALAIKFIIFSSSSCTVGRRKHLQEQCVWPCVEVGENRIQ</sequence>
<reference evidence="2" key="1">
    <citation type="submission" date="2015-04" db="UniProtKB">
        <authorList>
            <consortium name="EnsemblPlants"/>
        </authorList>
    </citation>
    <scope>IDENTIFICATION</scope>
    <source>
        <strain evidence="2">SL10</strain>
    </source>
</reference>
<dbReference type="AlphaFoldDB" id="A0A0E0FU37"/>
<evidence type="ECO:0000256" key="1">
    <source>
        <dbReference type="SAM" id="MobiDB-lite"/>
    </source>
</evidence>
<feature type="region of interest" description="Disordered" evidence="1">
    <location>
        <begin position="1"/>
        <end position="20"/>
    </location>
</feature>
<dbReference type="EnsemblPlants" id="ONIVA01G37740.6">
    <property type="protein sequence ID" value="ONIVA01G37740.6"/>
    <property type="gene ID" value="ONIVA01G37740"/>
</dbReference>
<name>A0A0E0FU37_ORYNI</name>
<dbReference type="Gramene" id="ONIVA01G37740.6">
    <property type="protein sequence ID" value="ONIVA01G37740.6"/>
    <property type="gene ID" value="ONIVA01G37740"/>
</dbReference>
<dbReference type="HOGENOM" id="CLU_184034_0_0_1"/>
<keyword evidence="3" id="KW-1185">Reference proteome</keyword>
<accession>A0A0E0FU37</accession>